<dbReference type="Pfam" id="PF00072">
    <property type="entry name" value="Response_reg"/>
    <property type="match status" value="1"/>
</dbReference>
<dbReference type="Pfam" id="PF00486">
    <property type="entry name" value="Trans_reg_C"/>
    <property type="match status" value="1"/>
</dbReference>
<evidence type="ECO:0000313" key="13">
    <source>
        <dbReference type="Proteomes" id="UP001208567"/>
    </source>
</evidence>
<feature type="domain" description="OmpR/PhoB-type" evidence="11">
    <location>
        <begin position="130"/>
        <end position="229"/>
    </location>
</feature>
<evidence type="ECO:0000259" key="11">
    <source>
        <dbReference type="PROSITE" id="PS51755"/>
    </source>
</evidence>
<evidence type="ECO:0000256" key="3">
    <source>
        <dbReference type="ARBA" id="ARBA00023012"/>
    </source>
</evidence>
<feature type="domain" description="Response regulatory" evidence="10">
    <location>
        <begin position="4"/>
        <end position="117"/>
    </location>
</feature>
<dbReference type="EMBL" id="BRXR01000001">
    <property type="protein sequence ID" value="GLC30729.1"/>
    <property type="molecule type" value="Genomic_DNA"/>
</dbReference>
<accession>A0ABQ5N6J9</accession>
<dbReference type="SUPFAM" id="SSF52172">
    <property type="entry name" value="CheY-like"/>
    <property type="match status" value="1"/>
</dbReference>
<dbReference type="InterPro" id="IPR016032">
    <property type="entry name" value="Sig_transdc_resp-reg_C-effctor"/>
</dbReference>
<dbReference type="Gene3D" id="3.40.50.2300">
    <property type="match status" value="1"/>
</dbReference>
<keyword evidence="3" id="KW-0902">Two-component regulatory system</keyword>
<dbReference type="SMART" id="SM00448">
    <property type="entry name" value="REC"/>
    <property type="match status" value="1"/>
</dbReference>
<dbReference type="GO" id="GO:0003677">
    <property type="term" value="F:DNA binding"/>
    <property type="evidence" value="ECO:0007669"/>
    <property type="project" value="UniProtKB-KW"/>
</dbReference>
<dbReference type="SMART" id="SM00862">
    <property type="entry name" value="Trans_reg_C"/>
    <property type="match status" value="1"/>
</dbReference>
<evidence type="ECO:0000256" key="5">
    <source>
        <dbReference type="ARBA" id="ARBA00023125"/>
    </source>
</evidence>
<dbReference type="PANTHER" id="PTHR48111:SF40">
    <property type="entry name" value="PHOSPHATE REGULON TRANSCRIPTIONAL REGULATORY PROTEIN PHOB"/>
    <property type="match status" value="1"/>
</dbReference>
<proteinExistence type="predicted"/>
<dbReference type="PROSITE" id="PS51755">
    <property type="entry name" value="OMPR_PHOB"/>
    <property type="match status" value="1"/>
</dbReference>
<feature type="DNA-binding region" description="OmpR/PhoB-type" evidence="9">
    <location>
        <begin position="130"/>
        <end position="229"/>
    </location>
</feature>
<sequence length="233" mass="26980">MNLKILVVEDDFSINDILTFALKSEGYAIASAFSAKEARTKFEEFNPDLVLLDVNLPDESGFELCRSISAEYKIPVIMLTARNDIIDKILGLELGADDYITKPFNIKEVLARVKVALRRVDRYREQTEDNVYIKLSDSVKVDLEKRIVLRGSEEVKLKPKEYDLLVFFVKNRDRVFSREELLDKVWDYDYEGDLRTVDIHVRRLRAKLDSSGGQSIIDTVFGVGYVMRRRDEK</sequence>
<evidence type="ECO:0000256" key="7">
    <source>
        <dbReference type="ARBA" id="ARBA00024867"/>
    </source>
</evidence>
<dbReference type="Gene3D" id="6.10.250.690">
    <property type="match status" value="1"/>
</dbReference>
<dbReference type="PANTHER" id="PTHR48111">
    <property type="entry name" value="REGULATOR OF RPOS"/>
    <property type="match status" value="1"/>
</dbReference>
<evidence type="ECO:0000256" key="2">
    <source>
        <dbReference type="ARBA" id="ARBA00022553"/>
    </source>
</evidence>
<dbReference type="RefSeq" id="WP_264850008.1">
    <property type="nucleotide sequence ID" value="NZ_BRXR01000001.1"/>
</dbReference>
<evidence type="ECO:0000256" key="9">
    <source>
        <dbReference type="PROSITE-ProRule" id="PRU01091"/>
    </source>
</evidence>
<evidence type="ECO:0000313" key="12">
    <source>
        <dbReference type="EMBL" id="GLC30729.1"/>
    </source>
</evidence>
<comment type="function">
    <text evidence="7">May play the central regulatory role in sporulation. It may be an element of the effector pathway responsible for the activation of sporulation genes in response to nutritional stress. Spo0A may act in concert with spo0H (a sigma factor) to control the expression of some genes that are critical to the sporulation process.</text>
</comment>
<feature type="modified residue" description="4-aspartylphosphate" evidence="8">
    <location>
        <position position="53"/>
    </location>
</feature>
<dbReference type="Proteomes" id="UP001208567">
    <property type="component" value="Unassembled WGS sequence"/>
</dbReference>
<keyword evidence="5 9" id="KW-0238">DNA-binding</keyword>
<dbReference type="InterPro" id="IPR039420">
    <property type="entry name" value="WalR-like"/>
</dbReference>
<reference evidence="12 13" key="1">
    <citation type="journal article" date="2024" name="Int. J. Syst. Evol. Microbiol.">
        <title>Clostridium omnivorum sp. nov., isolated from anoxic soil under the treatment of reductive soil disinfestation.</title>
        <authorList>
            <person name="Ueki A."/>
            <person name="Tonouchi A."/>
            <person name="Kaku N."/>
            <person name="Honma S."/>
            <person name="Ueki K."/>
        </authorList>
    </citation>
    <scope>NUCLEOTIDE SEQUENCE [LARGE SCALE GENOMIC DNA]</scope>
    <source>
        <strain evidence="12 13">E14</strain>
    </source>
</reference>
<keyword evidence="2 8" id="KW-0597">Phosphoprotein</keyword>
<dbReference type="CDD" id="cd00383">
    <property type="entry name" value="trans_reg_C"/>
    <property type="match status" value="1"/>
</dbReference>
<evidence type="ECO:0000256" key="8">
    <source>
        <dbReference type="PROSITE-ProRule" id="PRU00169"/>
    </source>
</evidence>
<dbReference type="PROSITE" id="PS50110">
    <property type="entry name" value="RESPONSE_REGULATORY"/>
    <property type="match status" value="1"/>
</dbReference>
<evidence type="ECO:0000256" key="4">
    <source>
        <dbReference type="ARBA" id="ARBA00023015"/>
    </source>
</evidence>
<dbReference type="InterPro" id="IPR011006">
    <property type="entry name" value="CheY-like_superfamily"/>
</dbReference>
<protein>
    <recommendedName>
        <fullName evidence="1">Stage 0 sporulation protein A homolog</fullName>
    </recommendedName>
</protein>
<dbReference type="InterPro" id="IPR036388">
    <property type="entry name" value="WH-like_DNA-bd_sf"/>
</dbReference>
<evidence type="ECO:0000256" key="6">
    <source>
        <dbReference type="ARBA" id="ARBA00023163"/>
    </source>
</evidence>
<dbReference type="Gene3D" id="1.10.10.10">
    <property type="entry name" value="Winged helix-like DNA-binding domain superfamily/Winged helix DNA-binding domain"/>
    <property type="match status" value="1"/>
</dbReference>
<name>A0ABQ5N6J9_9CLOT</name>
<dbReference type="InterPro" id="IPR001789">
    <property type="entry name" value="Sig_transdc_resp-reg_receiver"/>
</dbReference>
<keyword evidence="6" id="KW-0804">Transcription</keyword>
<evidence type="ECO:0000256" key="1">
    <source>
        <dbReference type="ARBA" id="ARBA00018672"/>
    </source>
</evidence>
<keyword evidence="13" id="KW-1185">Reference proteome</keyword>
<dbReference type="SUPFAM" id="SSF46894">
    <property type="entry name" value="C-terminal effector domain of the bipartite response regulators"/>
    <property type="match status" value="1"/>
</dbReference>
<dbReference type="InterPro" id="IPR001867">
    <property type="entry name" value="OmpR/PhoB-type_DNA-bd"/>
</dbReference>
<comment type="caution">
    <text evidence="12">The sequence shown here is derived from an EMBL/GenBank/DDBJ whole genome shotgun (WGS) entry which is preliminary data.</text>
</comment>
<keyword evidence="4" id="KW-0805">Transcription regulation</keyword>
<gene>
    <name evidence="12" type="ORF">bsdE14_21390</name>
</gene>
<organism evidence="12 13">
    <name type="scientific">Clostridium omnivorum</name>
    <dbReference type="NCBI Taxonomy" id="1604902"/>
    <lineage>
        <taxon>Bacteria</taxon>
        <taxon>Bacillati</taxon>
        <taxon>Bacillota</taxon>
        <taxon>Clostridia</taxon>
        <taxon>Eubacteriales</taxon>
        <taxon>Clostridiaceae</taxon>
        <taxon>Clostridium</taxon>
    </lineage>
</organism>
<evidence type="ECO:0000259" key="10">
    <source>
        <dbReference type="PROSITE" id="PS50110"/>
    </source>
</evidence>